<feature type="region of interest" description="Disordered" evidence="1">
    <location>
        <begin position="1"/>
        <end position="31"/>
    </location>
</feature>
<reference evidence="2" key="5">
    <citation type="journal article" date="2002" name="Nature">
        <title>Analysis of the mouse transcriptome based on functional annotation of 60,770 full-length cDNAs.</title>
        <authorList>
            <consortium name="The FANTOM Consortium and the RIKEN Genome Exploration Research Group Phase I and II Team"/>
        </authorList>
    </citation>
    <scope>NUCLEOTIDE SEQUENCE</scope>
    <source>
        <strain evidence="2">C57BL/6J</strain>
        <tissue evidence="2">Kidney</tissue>
    </source>
</reference>
<feature type="non-terminal residue" evidence="2">
    <location>
        <position position="1"/>
    </location>
</feature>
<reference evidence="2" key="2">
    <citation type="journal article" date="2000" name="Genome Res.">
        <title>Normalization and subtraction of cap-trapper-selected cDNAs to prepare full-length cDNA libraries for rapid discovery of new genes.</title>
        <authorList>
            <person name="Carninci P."/>
            <person name="Shibata Y."/>
            <person name="Hayatsu N."/>
            <person name="Sugahara Y."/>
            <person name="Shibata K."/>
            <person name="Itoh M."/>
            <person name="Konno H."/>
            <person name="Okazaki Y."/>
            <person name="Muramatsu M."/>
            <person name="Hayashizaki Y."/>
        </authorList>
    </citation>
    <scope>NUCLEOTIDE SEQUENCE</scope>
    <source>
        <strain evidence="2">C57BL/6J</strain>
        <tissue evidence="2">Kidney</tissue>
    </source>
</reference>
<reference evidence="2" key="1">
    <citation type="journal article" date="1999" name="Methods Enzymol.">
        <title>High-efficiency full-length cDNA cloning.</title>
        <authorList>
            <person name="Carninci P."/>
            <person name="Hayashizaki Y."/>
        </authorList>
    </citation>
    <scope>NUCLEOTIDE SEQUENCE</scope>
    <source>
        <strain evidence="2">C57BL/6J</strain>
        <tissue evidence="2">Kidney</tissue>
    </source>
</reference>
<reference evidence="2" key="7">
    <citation type="journal article" date="2005" name="Science">
        <title>The Transcriptional Landscape of the Mammalian Genome.</title>
        <authorList>
            <consortium name="The FANTOM Consortium"/>
            <consortium name="Riken Genome Exploration Research Group and Genome Science Group (Genome Network Project Core Group)"/>
        </authorList>
    </citation>
    <scope>NUCLEOTIDE SEQUENCE</scope>
    <source>
        <strain evidence="2">C57BL/6J</strain>
        <tissue evidence="2">Kidney</tissue>
    </source>
</reference>
<organism evidence="2">
    <name type="scientific">Mus musculus</name>
    <name type="common">Mouse</name>
    <dbReference type="NCBI Taxonomy" id="10090"/>
    <lineage>
        <taxon>Eukaryota</taxon>
        <taxon>Metazoa</taxon>
        <taxon>Chordata</taxon>
        <taxon>Craniata</taxon>
        <taxon>Vertebrata</taxon>
        <taxon>Euteleostomi</taxon>
        <taxon>Mammalia</taxon>
        <taxon>Eutheria</taxon>
        <taxon>Euarchontoglires</taxon>
        <taxon>Glires</taxon>
        <taxon>Rodentia</taxon>
        <taxon>Myomorpha</taxon>
        <taxon>Muroidea</taxon>
        <taxon>Muridae</taxon>
        <taxon>Murinae</taxon>
        <taxon>Mus</taxon>
        <taxon>Mus</taxon>
    </lineage>
</organism>
<name>Q3UIL4_MOUSE</name>
<dbReference type="MGI" id="MGI:4439636">
    <property type="gene designation" value="Gm16712"/>
</dbReference>
<gene>
    <name evidence="3" type="primary">Gm16712</name>
</gene>
<reference evidence="2" key="8">
    <citation type="journal article" date="2005" name="Science">
        <title>Antisense Transcription in the Mammalian Transcriptome.</title>
        <authorList>
            <consortium name="RIKEN Genome Exploration Research Group and Genome Science Group (Genome Network Project Core Group) and the FANTOM Consortium"/>
        </authorList>
    </citation>
    <scope>NUCLEOTIDE SEQUENCE</scope>
    <source>
        <strain evidence="2">C57BL/6J</strain>
        <tissue evidence="2">Kidney</tissue>
    </source>
</reference>
<evidence type="ECO:0000313" key="3">
    <source>
        <dbReference type="MGI" id="MGI:4439636"/>
    </source>
</evidence>
<accession>Q3UIL4</accession>
<sequence length="31" mass="3372">GARACAREGLAKGNDRKEARLARSPRTLHPL</sequence>
<evidence type="ECO:0000313" key="2">
    <source>
        <dbReference type="EMBL" id="BAE27492.1"/>
    </source>
</evidence>
<reference evidence="2" key="6">
    <citation type="submission" date="2004-03" db="EMBL/GenBank/DDBJ databases">
        <authorList>
            <person name="Arakawa T."/>
            <person name="Carninci P."/>
            <person name="Fukuda S."/>
            <person name="Hashizume W."/>
            <person name="Hayashida K."/>
            <person name="Hori F."/>
            <person name="Iida J."/>
            <person name="Imamura K."/>
            <person name="Imotani K."/>
            <person name="Itoh M."/>
            <person name="Kanagawa S."/>
            <person name="Kawai J."/>
            <person name="Kojima M."/>
            <person name="Konno H."/>
            <person name="Murata M."/>
            <person name="Nakamura M."/>
            <person name="Ninomiya N."/>
            <person name="Nishiyori H."/>
            <person name="Nomura K."/>
            <person name="Ohno M."/>
            <person name="Sakazume N."/>
            <person name="Sano H."/>
            <person name="Sasaki D."/>
            <person name="Shibata K."/>
            <person name="Shiraki T."/>
            <person name="Tagami M."/>
            <person name="Tagami Y."/>
            <person name="Waki K."/>
            <person name="Watahiki A."/>
            <person name="Muramatsu M."/>
            <person name="Hayashizaki Y."/>
        </authorList>
    </citation>
    <scope>NUCLEOTIDE SEQUENCE</scope>
    <source>
        <strain evidence="2">C57BL/6J</strain>
        <tissue evidence="2">Kidney</tissue>
    </source>
</reference>
<proteinExistence type="evidence at transcript level"/>
<reference evidence="2" key="3">
    <citation type="journal article" date="2000" name="Genome Res.">
        <title>RIKEN integrated sequence analysis (RISA) system--384-format sequencing pipeline with 384 multicapillary sequencer.</title>
        <authorList>
            <person name="Shibata K."/>
            <person name="Itoh M."/>
            <person name="Aizawa K."/>
            <person name="Nagaoka S."/>
            <person name="Sasaki N."/>
            <person name="Carninci P."/>
            <person name="Konno H."/>
            <person name="Akiyama J."/>
            <person name="Nishi K."/>
            <person name="Kitsunai T."/>
            <person name="Tashiro H."/>
            <person name="Itoh M."/>
            <person name="Sumi N."/>
            <person name="Ishii Y."/>
            <person name="Nakamura S."/>
            <person name="Hazama M."/>
            <person name="Nishine T."/>
            <person name="Harada A."/>
            <person name="Yamamoto R."/>
            <person name="Matsumoto H."/>
            <person name="Sakaguchi S."/>
            <person name="Ikegami T."/>
            <person name="Kashiwagi K."/>
            <person name="Fujiwake S."/>
            <person name="Inoue K."/>
            <person name="Togawa Y."/>
            <person name="Izawa M."/>
            <person name="Ohara E."/>
            <person name="Watahiki M."/>
            <person name="Yoneda Y."/>
            <person name="Ishikawa T."/>
            <person name="Ozawa K."/>
            <person name="Tanaka T."/>
            <person name="Matsuura S."/>
            <person name="Kawai J."/>
            <person name="Okazaki Y."/>
            <person name="Muramatsu M."/>
            <person name="Inoue Y."/>
            <person name="Kira A."/>
            <person name="Hayashizaki Y."/>
        </authorList>
    </citation>
    <scope>NUCLEOTIDE SEQUENCE</scope>
    <source>
        <strain evidence="2">C57BL/6J</strain>
        <tissue evidence="2">Kidney</tissue>
    </source>
</reference>
<reference evidence="2" key="4">
    <citation type="journal article" date="2001" name="Nature">
        <title>Functional annotation of a full-length mouse cDNA collection.</title>
        <authorList>
            <consortium name="The RIKEN Genome Exploration Research Group Phase II Team and the FANTOM Consortium"/>
        </authorList>
    </citation>
    <scope>NUCLEOTIDE SEQUENCE</scope>
    <source>
        <strain evidence="2">C57BL/6J</strain>
        <tissue evidence="2">Kidney</tissue>
    </source>
</reference>
<evidence type="ECO:0000256" key="1">
    <source>
        <dbReference type="SAM" id="MobiDB-lite"/>
    </source>
</evidence>
<dbReference type="AGR" id="MGI:4439636"/>
<protein>
    <submittedName>
        <fullName evidence="2">Uncharacterized protein</fullName>
    </submittedName>
</protein>
<dbReference type="EMBL" id="AK146869">
    <property type="protein sequence ID" value="BAE27492.1"/>
    <property type="molecule type" value="mRNA"/>
</dbReference>
<dbReference type="AlphaFoldDB" id="Q3UIL4"/>
<feature type="compositionally biased region" description="Basic and acidic residues" evidence="1">
    <location>
        <begin position="1"/>
        <end position="21"/>
    </location>
</feature>